<protein>
    <submittedName>
        <fullName evidence="1">Uncharacterized protein</fullName>
    </submittedName>
</protein>
<name>A0A4Y2C3H6_ARAVE</name>
<comment type="caution">
    <text evidence="1">The sequence shown here is derived from an EMBL/GenBank/DDBJ whole genome shotgun (WGS) entry which is preliminary data.</text>
</comment>
<dbReference type="Proteomes" id="UP000499080">
    <property type="component" value="Unassembled WGS sequence"/>
</dbReference>
<accession>A0A4Y2C3H6</accession>
<proteinExistence type="predicted"/>
<keyword evidence="2" id="KW-1185">Reference proteome</keyword>
<organism evidence="1 2">
    <name type="scientific">Araneus ventricosus</name>
    <name type="common">Orbweaver spider</name>
    <name type="synonym">Epeira ventricosa</name>
    <dbReference type="NCBI Taxonomy" id="182803"/>
    <lineage>
        <taxon>Eukaryota</taxon>
        <taxon>Metazoa</taxon>
        <taxon>Ecdysozoa</taxon>
        <taxon>Arthropoda</taxon>
        <taxon>Chelicerata</taxon>
        <taxon>Arachnida</taxon>
        <taxon>Araneae</taxon>
        <taxon>Araneomorphae</taxon>
        <taxon>Entelegynae</taxon>
        <taxon>Araneoidea</taxon>
        <taxon>Araneidae</taxon>
        <taxon>Araneus</taxon>
    </lineage>
</organism>
<evidence type="ECO:0000313" key="1">
    <source>
        <dbReference type="EMBL" id="GBL98315.1"/>
    </source>
</evidence>
<sequence>MQCRPLAVPIGNGNADRSIHNIFPKVSTHSPKWKREDVIFFSGHVPFDEYLCRFNLTNTSNYSCGEIDSILHYVTECILTSSWRMRKPKPESQQACFKKVADTPLSRTKIHNIFRHIHVNSHLFNFLIGKPSIFLIHQFC</sequence>
<dbReference type="AlphaFoldDB" id="A0A4Y2C3H6"/>
<dbReference type="OrthoDB" id="7696036at2759"/>
<gene>
    <name evidence="1" type="ORF">AVEN_174102_1</name>
</gene>
<dbReference type="EMBL" id="BGPR01000138">
    <property type="protein sequence ID" value="GBL98315.1"/>
    <property type="molecule type" value="Genomic_DNA"/>
</dbReference>
<reference evidence="1 2" key="1">
    <citation type="journal article" date="2019" name="Sci. Rep.">
        <title>Orb-weaving spider Araneus ventricosus genome elucidates the spidroin gene catalogue.</title>
        <authorList>
            <person name="Kono N."/>
            <person name="Nakamura H."/>
            <person name="Ohtoshi R."/>
            <person name="Moran D.A.P."/>
            <person name="Shinohara A."/>
            <person name="Yoshida Y."/>
            <person name="Fujiwara M."/>
            <person name="Mori M."/>
            <person name="Tomita M."/>
            <person name="Arakawa K."/>
        </authorList>
    </citation>
    <scope>NUCLEOTIDE SEQUENCE [LARGE SCALE GENOMIC DNA]</scope>
</reference>
<evidence type="ECO:0000313" key="2">
    <source>
        <dbReference type="Proteomes" id="UP000499080"/>
    </source>
</evidence>